<evidence type="ECO:0000256" key="4">
    <source>
        <dbReference type="ARBA" id="ARBA00049586"/>
    </source>
</evidence>
<organism evidence="7">
    <name type="scientific">Brachypodium distachyon</name>
    <name type="common">Purple false brome</name>
    <name type="synonym">Trachynia distachya</name>
    <dbReference type="NCBI Taxonomy" id="15368"/>
    <lineage>
        <taxon>Eukaryota</taxon>
        <taxon>Viridiplantae</taxon>
        <taxon>Streptophyta</taxon>
        <taxon>Embryophyta</taxon>
        <taxon>Tracheophyta</taxon>
        <taxon>Spermatophyta</taxon>
        <taxon>Magnoliopsida</taxon>
        <taxon>Liliopsida</taxon>
        <taxon>Poales</taxon>
        <taxon>Poaceae</taxon>
        <taxon>BOP clade</taxon>
        <taxon>Pooideae</taxon>
        <taxon>Stipodae</taxon>
        <taxon>Brachypodieae</taxon>
        <taxon>Brachypodium</taxon>
    </lineage>
</organism>
<dbReference type="InterPro" id="IPR042185">
    <property type="entry name" value="Serpin_sf_2"/>
</dbReference>
<dbReference type="InterPro" id="IPR000215">
    <property type="entry name" value="Serpin_fam"/>
</dbReference>
<reference evidence="7" key="2">
    <citation type="submission" date="2017-06" db="EMBL/GenBank/DDBJ databases">
        <title>WGS assembly of Brachypodium distachyon.</title>
        <authorList>
            <consortium name="The International Brachypodium Initiative"/>
            <person name="Lucas S."/>
            <person name="Harmon-Smith M."/>
            <person name="Lail K."/>
            <person name="Tice H."/>
            <person name="Grimwood J."/>
            <person name="Bruce D."/>
            <person name="Barry K."/>
            <person name="Shu S."/>
            <person name="Lindquist E."/>
            <person name="Wang M."/>
            <person name="Pitluck S."/>
            <person name="Vogel J.P."/>
            <person name="Garvin D.F."/>
            <person name="Mockler T.C."/>
            <person name="Schmutz J."/>
            <person name="Rokhsar D."/>
            <person name="Bevan M.W."/>
        </authorList>
    </citation>
    <scope>NUCLEOTIDE SEQUENCE</scope>
    <source>
        <strain evidence="7">Bd21</strain>
    </source>
</reference>
<evidence type="ECO:0000313" key="8">
    <source>
        <dbReference type="EnsemblPlants" id="PNT63364"/>
    </source>
</evidence>
<comment type="function">
    <text evidence="4">Probable serine protease inhibitor.</text>
</comment>
<reference evidence="8" key="3">
    <citation type="submission" date="2018-08" db="UniProtKB">
        <authorList>
            <consortium name="EnsemblPlants"/>
        </authorList>
    </citation>
    <scope>IDENTIFICATION</scope>
    <source>
        <strain evidence="8">cv. Bd21</strain>
    </source>
</reference>
<dbReference type="OrthoDB" id="664427at2759"/>
<name>A0A2K2CMV3_BRADI</name>
<dbReference type="PROSITE" id="PS00284">
    <property type="entry name" value="SERPIN"/>
    <property type="match status" value="1"/>
</dbReference>
<dbReference type="GO" id="GO:0004867">
    <property type="term" value="F:serine-type endopeptidase inhibitor activity"/>
    <property type="evidence" value="ECO:0007669"/>
    <property type="project" value="UniProtKB-KW"/>
</dbReference>
<dbReference type="Gene3D" id="3.30.497.10">
    <property type="entry name" value="Antithrombin, subunit I, domain 2"/>
    <property type="match status" value="3"/>
</dbReference>
<sequence>MDTEASRPSKKARGAVDSAGGGVAALALRLSKQLAEHDGSKNVAFSPLSIYAALGLAAVGARGTTLDELLALLGAALRHEVAEHMRASGARSAAQAGLPPGRRQVLKVEARAVDFVEKAEDAREEINGWIAEATKNLITSVLPPGSVHGDTRLVLANAIYFNSKWNGAFSKSRTKDRKFHRLDGTVVQFWKAKMKAYIMAQSYAIWEKVAKPYELPADNAITPKNLVHVENNYKARNYIIQGVAGARGTWSMTGSRDEAWEKLRSRIKVMRNRYYSMCVFLPDERDGLRALVMASGGPGFLFGHLPSPLSDQKVRKLPLPKFKLSFLCSMKGALQSLGHREAFSERADFSDMVEEEEEDVDVPLCVEEVFHKAVVEVDEEGTMAAASTAARFVFSCFGYKTPTPVDFVADHPFLFFIVEEMSGAVVFAGHVLDPSETSE</sequence>
<gene>
    <name evidence="7" type="ORF">BRADI_4g14736v3</name>
</gene>
<dbReference type="InterPro" id="IPR036186">
    <property type="entry name" value="Serpin_sf"/>
</dbReference>
<dbReference type="EnsemblPlants" id="PNT63364">
    <property type="protein sequence ID" value="PNT63364"/>
    <property type="gene ID" value="BRADI_4g14736v3"/>
</dbReference>
<evidence type="ECO:0000313" key="7">
    <source>
        <dbReference type="EMBL" id="PNT63364.1"/>
    </source>
</evidence>
<protein>
    <recommendedName>
        <fullName evidence="6">Serpin domain-containing protein</fullName>
    </recommendedName>
</protein>
<evidence type="ECO:0000256" key="5">
    <source>
        <dbReference type="RuleBase" id="RU000411"/>
    </source>
</evidence>
<dbReference type="Gramene" id="PNT63364">
    <property type="protein sequence ID" value="PNT63364"/>
    <property type="gene ID" value="BRADI_4g14736v3"/>
</dbReference>
<accession>A0A2K2CMV3</accession>
<dbReference type="AlphaFoldDB" id="A0A2K2CMV3"/>
<reference evidence="7 8" key="1">
    <citation type="journal article" date="2010" name="Nature">
        <title>Genome sequencing and analysis of the model grass Brachypodium distachyon.</title>
        <authorList>
            <consortium name="International Brachypodium Initiative"/>
        </authorList>
    </citation>
    <scope>NUCLEOTIDE SEQUENCE [LARGE SCALE GENOMIC DNA]</scope>
    <source>
        <strain evidence="7 8">Bd21</strain>
    </source>
</reference>
<evidence type="ECO:0000313" key="9">
    <source>
        <dbReference type="Proteomes" id="UP000008810"/>
    </source>
</evidence>
<dbReference type="EMBL" id="CM000883">
    <property type="protein sequence ID" value="PNT63364.1"/>
    <property type="molecule type" value="Genomic_DNA"/>
</dbReference>
<evidence type="ECO:0000259" key="6">
    <source>
        <dbReference type="SMART" id="SM00093"/>
    </source>
</evidence>
<dbReference type="InParanoid" id="A0A2K2CMV3"/>
<dbReference type="InterPro" id="IPR023795">
    <property type="entry name" value="Serpin_CS"/>
</dbReference>
<dbReference type="SMART" id="SM00093">
    <property type="entry name" value="SERPIN"/>
    <property type="match status" value="1"/>
</dbReference>
<dbReference type="PANTHER" id="PTHR11461">
    <property type="entry name" value="SERINE PROTEASE INHIBITOR, SERPIN"/>
    <property type="match status" value="1"/>
</dbReference>
<dbReference type="InterPro" id="IPR023796">
    <property type="entry name" value="Serpin_dom"/>
</dbReference>
<dbReference type="InterPro" id="IPR042178">
    <property type="entry name" value="Serpin_sf_1"/>
</dbReference>
<feature type="domain" description="Serpin" evidence="6">
    <location>
        <begin position="28"/>
        <end position="434"/>
    </location>
</feature>
<dbReference type="PANTHER" id="PTHR11461:SF209">
    <property type="entry name" value="SERPIN-Z8-RELATED"/>
    <property type="match status" value="1"/>
</dbReference>
<dbReference type="GO" id="GO:0005615">
    <property type="term" value="C:extracellular space"/>
    <property type="evidence" value="ECO:0000318"/>
    <property type="project" value="GO_Central"/>
</dbReference>
<evidence type="ECO:0000256" key="2">
    <source>
        <dbReference type="ARBA" id="ARBA00022690"/>
    </source>
</evidence>
<dbReference type="SUPFAM" id="SSF56574">
    <property type="entry name" value="Serpins"/>
    <property type="match status" value="2"/>
</dbReference>
<evidence type="ECO:0000256" key="1">
    <source>
        <dbReference type="ARBA" id="ARBA00009500"/>
    </source>
</evidence>
<keyword evidence="2" id="KW-0646">Protease inhibitor</keyword>
<proteinExistence type="inferred from homology"/>
<comment type="similarity">
    <text evidence="1 5">Belongs to the serpin family.</text>
</comment>
<keyword evidence="3" id="KW-0722">Serine protease inhibitor</keyword>
<dbReference type="Pfam" id="PF00079">
    <property type="entry name" value="Serpin"/>
    <property type="match status" value="3"/>
</dbReference>
<keyword evidence="9" id="KW-1185">Reference proteome</keyword>
<evidence type="ECO:0000256" key="3">
    <source>
        <dbReference type="ARBA" id="ARBA00022900"/>
    </source>
</evidence>
<dbReference type="Gene3D" id="2.30.39.10">
    <property type="entry name" value="Alpha-1-antitrypsin, domain 1"/>
    <property type="match status" value="2"/>
</dbReference>
<dbReference type="Proteomes" id="UP000008810">
    <property type="component" value="Chromosome 4"/>
</dbReference>